<feature type="transmembrane region" description="Helical" evidence="2">
    <location>
        <begin position="112"/>
        <end position="135"/>
    </location>
</feature>
<keyword evidence="2" id="KW-0812">Transmembrane</keyword>
<evidence type="ECO:0000256" key="1">
    <source>
        <dbReference type="SAM" id="MobiDB-lite"/>
    </source>
</evidence>
<evidence type="ECO:0000313" key="3">
    <source>
        <dbReference type="EMBL" id="MFF5294160.1"/>
    </source>
</evidence>
<dbReference type="EMBL" id="JBIAZU010000006">
    <property type="protein sequence ID" value="MFF5294160.1"/>
    <property type="molecule type" value="Genomic_DNA"/>
</dbReference>
<sequence>MPTRWIAPRRSPSPPDESASPSLPKVLADLGVFIGALTALLYYFGWVRLRYQARELGFDVSALSLGTADYLLNSLSVLFVPVLFLLLVVLGLQRVHRRLVEPFVSGGRDKTVLLTARLLSLAWLPLAAVAGLLLLTPMQGYALPMCLVLAVLLGGYGRSIRRSRTGVDPWPAGTRIVVAGLLAIATFWTTERLARTVGSAFGADIAAHPDQLPAVVLYSAKDLSLDAPGMVATALRAPRAEFGYRYSGLFLLERSGNRYFLVTDHPGRVIILSETADVRMEFVADADRT</sequence>
<dbReference type="Proteomes" id="UP001602245">
    <property type="component" value="Unassembled WGS sequence"/>
</dbReference>
<comment type="caution">
    <text evidence="3">The sequence shown here is derived from an EMBL/GenBank/DDBJ whole genome shotgun (WGS) entry which is preliminary data.</text>
</comment>
<proteinExistence type="predicted"/>
<keyword evidence="2" id="KW-1133">Transmembrane helix</keyword>
<dbReference type="RefSeq" id="WP_157296581.1">
    <property type="nucleotide sequence ID" value="NZ_JBIAZU010000006.1"/>
</dbReference>
<reference evidence="3 4" key="1">
    <citation type="submission" date="2024-10" db="EMBL/GenBank/DDBJ databases">
        <title>The Natural Products Discovery Center: Release of the First 8490 Sequenced Strains for Exploring Actinobacteria Biosynthetic Diversity.</title>
        <authorList>
            <person name="Kalkreuter E."/>
            <person name="Kautsar S.A."/>
            <person name="Yang D."/>
            <person name="Bader C.D."/>
            <person name="Teijaro C.N."/>
            <person name="Fluegel L."/>
            <person name="Davis C.M."/>
            <person name="Simpson J.R."/>
            <person name="Lauterbach L."/>
            <person name="Steele A.D."/>
            <person name="Gui C."/>
            <person name="Meng S."/>
            <person name="Li G."/>
            <person name="Viehrig K."/>
            <person name="Ye F."/>
            <person name="Su P."/>
            <person name="Kiefer A.F."/>
            <person name="Nichols A."/>
            <person name="Cepeda A.J."/>
            <person name="Yan W."/>
            <person name="Fan B."/>
            <person name="Jiang Y."/>
            <person name="Adhikari A."/>
            <person name="Zheng C.-J."/>
            <person name="Schuster L."/>
            <person name="Cowan T.M."/>
            <person name="Smanski M.J."/>
            <person name="Chevrette M.G."/>
            <person name="De Carvalho L.P.S."/>
            <person name="Shen B."/>
        </authorList>
    </citation>
    <scope>NUCLEOTIDE SEQUENCE [LARGE SCALE GENOMIC DNA]</scope>
    <source>
        <strain evidence="3 4">NPDC000087</strain>
    </source>
</reference>
<evidence type="ECO:0008006" key="5">
    <source>
        <dbReference type="Google" id="ProtNLM"/>
    </source>
</evidence>
<evidence type="ECO:0000313" key="4">
    <source>
        <dbReference type="Proteomes" id="UP001602245"/>
    </source>
</evidence>
<evidence type="ECO:0000256" key="2">
    <source>
        <dbReference type="SAM" id="Phobius"/>
    </source>
</evidence>
<accession>A0ABW6WNP7</accession>
<protein>
    <recommendedName>
        <fullName evidence="5">DUF4234 domain-containing protein</fullName>
    </recommendedName>
</protein>
<feature type="transmembrane region" description="Helical" evidence="2">
    <location>
        <begin position="26"/>
        <end position="46"/>
    </location>
</feature>
<keyword evidence="4" id="KW-1185">Reference proteome</keyword>
<keyword evidence="2" id="KW-0472">Membrane</keyword>
<feature type="transmembrane region" description="Helical" evidence="2">
    <location>
        <begin position="70"/>
        <end position="92"/>
    </location>
</feature>
<name>A0ABW6WNP7_9ACTN</name>
<gene>
    <name evidence="3" type="ORF">ACFY35_32395</name>
</gene>
<feature type="region of interest" description="Disordered" evidence="1">
    <location>
        <begin position="1"/>
        <end position="20"/>
    </location>
</feature>
<organism evidence="3 4">
    <name type="scientific">Paractinoplanes globisporus</name>
    <dbReference type="NCBI Taxonomy" id="113565"/>
    <lineage>
        <taxon>Bacteria</taxon>
        <taxon>Bacillati</taxon>
        <taxon>Actinomycetota</taxon>
        <taxon>Actinomycetes</taxon>
        <taxon>Micromonosporales</taxon>
        <taxon>Micromonosporaceae</taxon>
        <taxon>Paractinoplanes</taxon>
    </lineage>
</organism>
<feature type="transmembrane region" description="Helical" evidence="2">
    <location>
        <begin position="141"/>
        <end position="160"/>
    </location>
</feature>